<proteinExistence type="predicted"/>
<name>A0A067GUK1_CITSI</name>
<dbReference type="EMBL" id="KK784875">
    <property type="protein sequence ID" value="KDO83398.1"/>
    <property type="molecule type" value="Genomic_DNA"/>
</dbReference>
<sequence>MRSLKDQWVSVERKKRKCSMFTITHTQLPQPPPKTTSKRSQDSLLSLVAPLLEDPTALSPMTSRRSLQLVQTTMRSSMHMQLRLRLPRTV</sequence>
<reference evidence="1 2" key="1">
    <citation type="submission" date="2014-04" db="EMBL/GenBank/DDBJ databases">
        <authorList>
            <consortium name="International Citrus Genome Consortium"/>
            <person name="Gmitter F."/>
            <person name="Chen C."/>
            <person name="Farmerie W."/>
            <person name="Harkins T."/>
            <person name="Desany B."/>
            <person name="Mohiuddin M."/>
            <person name="Kodira C."/>
            <person name="Borodovsky M."/>
            <person name="Lomsadze A."/>
            <person name="Burns P."/>
            <person name="Jenkins J."/>
            <person name="Prochnik S."/>
            <person name="Shu S."/>
            <person name="Chapman J."/>
            <person name="Pitluck S."/>
            <person name="Schmutz J."/>
            <person name="Rokhsar D."/>
        </authorList>
    </citation>
    <scope>NUCLEOTIDE SEQUENCE</scope>
</reference>
<dbReference type="Proteomes" id="UP000027120">
    <property type="component" value="Unassembled WGS sequence"/>
</dbReference>
<evidence type="ECO:0000313" key="2">
    <source>
        <dbReference type="Proteomes" id="UP000027120"/>
    </source>
</evidence>
<keyword evidence="2" id="KW-1185">Reference proteome</keyword>
<dbReference type="AlphaFoldDB" id="A0A067GUK1"/>
<gene>
    <name evidence="1" type="ORF">CISIN_1g047381mg</name>
</gene>
<protein>
    <submittedName>
        <fullName evidence="1">Uncharacterized protein</fullName>
    </submittedName>
</protein>
<accession>A0A067GUK1</accession>
<organism evidence="1 2">
    <name type="scientific">Citrus sinensis</name>
    <name type="common">Sweet orange</name>
    <name type="synonym">Citrus aurantium var. sinensis</name>
    <dbReference type="NCBI Taxonomy" id="2711"/>
    <lineage>
        <taxon>Eukaryota</taxon>
        <taxon>Viridiplantae</taxon>
        <taxon>Streptophyta</taxon>
        <taxon>Embryophyta</taxon>
        <taxon>Tracheophyta</taxon>
        <taxon>Spermatophyta</taxon>
        <taxon>Magnoliopsida</taxon>
        <taxon>eudicotyledons</taxon>
        <taxon>Gunneridae</taxon>
        <taxon>Pentapetalae</taxon>
        <taxon>rosids</taxon>
        <taxon>malvids</taxon>
        <taxon>Sapindales</taxon>
        <taxon>Rutaceae</taxon>
        <taxon>Aurantioideae</taxon>
        <taxon>Citrus</taxon>
    </lineage>
</organism>
<evidence type="ECO:0000313" key="1">
    <source>
        <dbReference type="EMBL" id="KDO83398.1"/>
    </source>
</evidence>